<dbReference type="InterPro" id="IPR011333">
    <property type="entry name" value="SKP1/BTB/POZ_sf"/>
</dbReference>
<evidence type="ECO:0000259" key="1">
    <source>
        <dbReference type="PROSITE" id="PS50097"/>
    </source>
</evidence>
<dbReference type="PANTHER" id="PTHR47843">
    <property type="entry name" value="BTB DOMAIN-CONTAINING PROTEIN-RELATED"/>
    <property type="match status" value="1"/>
</dbReference>
<dbReference type="OrthoDB" id="194443at2759"/>
<reference evidence="2" key="1">
    <citation type="journal article" date="2020" name="Stud. Mycol.">
        <title>101 Dothideomycetes genomes: a test case for predicting lifestyles and emergence of pathogens.</title>
        <authorList>
            <person name="Haridas S."/>
            <person name="Albert R."/>
            <person name="Binder M."/>
            <person name="Bloem J."/>
            <person name="Labutti K."/>
            <person name="Salamov A."/>
            <person name="Andreopoulos B."/>
            <person name="Baker S."/>
            <person name="Barry K."/>
            <person name="Bills G."/>
            <person name="Bluhm B."/>
            <person name="Cannon C."/>
            <person name="Castanera R."/>
            <person name="Culley D."/>
            <person name="Daum C."/>
            <person name="Ezra D."/>
            <person name="Gonzalez J."/>
            <person name="Henrissat B."/>
            <person name="Kuo A."/>
            <person name="Liang C."/>
            <person name="Lipzen A."/>
            <person name="Lutzoni F."/>
            <person name="Magnuson J."/>
            <person name="Mondo S."/>
            <person name="Nolan M."/>
            <person name="Ohm R."/>
            <person name="Pangilinan J."/>
            <person name="Park H.-J."/>
            <person name="Ramirez L."/>
            <person name="Alfaro M."/>
            <person name="Sun H."/>
            <person name="Tritt A."/>
            <person name="Yoshinaga Y."/>
            <person name="Zwiers L.-H."/>
            <person name="Turgeon B."/>
            <person name="Goodwin S."/>
            <person name="Spatafora J."/>
            <person name="Crous P."/>
            <person name="Grigoriev I."/>
        </authorList>
    </citation>
    <scope>NUCLEOTIDE SEQUENCE</scope>
    <source>
        <strain evidence="2">CBS 161.51</strain>
    </source>
</reference>
<accession>A0A6A5T0V9</accession>
<sequence>MSCTMSDASKDNSAAPLEVSVAACGEIVSVTVGPEKQIVNLHKTLICYHSEYFRTAFNGLWKESDEGVMIADVDIETFRLFVGGRPGLLKGLLEVLRKVSKQEDTPRELDMWSC</sequence>
<keyword evidence="3" id="KW-1185">Reference proteome</keyword>
<evidence type="ECO:0000313" key="3">
    <source>
        <dbReference type="Proteomes" id="UP000800038"/>
    </source>
</evidence>
<organism evidence="2 3">
    <name type="scientific">Clathrospora elynae</name>
    <dbReference type="NCBI Taxonomy" id="706981"/>
    <lineage>
        <taxon>Eukaryota</taxon>
        <taxon>Fungi</taxon>
        <taxon>Dikarya</taxon>
        <taxon>Ascomycota</taxon>
        <taxon>Pezizomycotina</taxon>
        <taxon>Dothideomycetes</taxon>
        <taxon>Pleosporomycetidae</taxon>
        <taxon>Pleosporales</taxon>
        <taxon>Diademaceae</taxon>
        <taxon>Clathrospora</taxon>
    </lineage>
</organism>
<evidence type="ECO:0000313" key="2">
    <source>
        <dbReference type="EMBL" id="KAF1946183.1"/>
    </source>
</evidence>
<dbReference type="Proteomes" id="UP000800038">
    <property type="component" value="Unassembled WGS sequence"/>
</dbReference>
<gene>
    <name evidence="2" type="ORF">EJ02DRAFT_431095</name>
</gene>
<name>A0A6A5T0V9_9PLEO</name>
<proteinExistence type="predicted"/>
<dbReference type="SUPFAM" id="SSF54695">
    <property type="entry name" value="POZ domain"/>
    <property type="match status" value="1"/>
</dbReference>
<dbReference type="Gene3D" id="3.30.710.10">
    <property type="entry name" value="Potassium Channel Kv1.1, Chain A"/>
    <property type="match status" value="1"/>
</dbReference>
<dbReference type="PROSITE" id="PS50097">
    <property type="entry name" value="BTB"/>
    <property type="match status" value="1"/>
</dbReference>
<dbReference type="PANTHER" id="PTHR47843:SF2">
    <property type="entry name" value="BTB DOMAIN-CONTAINING PROTEIN"/>
    <property type="match status" value="1"/>
</dbReference>
<dbReference type="Pfam" id="PF00651">
    <property type="entry name" value="BTB"/>
    <property type="match status" value="1"/>
</dbReference>
<dbReference type="InterPro" id="IPR000210">
    <property type="entry name" value="BTB/POZ_dom"/>
</dbReference>
<dbReference type="EMBL" id="ML976005">
    <property type="protein sequence ID" value="KAF1946183.1"/>
    <property type="molecule type" value="Genomic_DNA"/>
</dbReference>
<dbReference type="CDD" id="cd18186">
    <property type="entry name" value="BTB_POZ_ZBTB_KLHL-like"/>
    <property type="match status" value="1"/>
</dbReference>
<dbReference type="AlphaFoldDB" id="A0A6A5T0V9"/>
<protein>
    <recommendedName>
        <fullName evidence="1">BTB domain-containing protein</fullName>
    </recommendedName>
</protein>
<feature type="domain" description="BTB" evidence="1">
    <location>
        <begin position="26"/>
        <end position="82"/>
    </location>
</feature>